<dbReference type="Proteomes" id="UP001652338">
    <property type="component" value="Unassembled WGS sequence"/>
</dbReference>
<keyword evidence="1" id="KW-1133">Transmembrane helix</keyword>
<organism evidence="2 3">
    <name type="scientific">Muricoprocola aceti</name>
    <dbReference type="NCBI Taxonomy" id="2981772"/>
    <lineage>
        <taxon>Bacteria</taxon>
        <taxon>Bacillati</taxon>
        <taxon>Bacillota</taxon>
        <taxon>Clostridia</taxon>
        <taxon>Lachnospirales</taxon>
        <taxon>Lachnospiraceae</taxon>
        <taxon>Muricoprocola</taxon>
    </lineage>
</organism>
<evidence type="ECO:0000313" key="2">
    <source>
        <dbReference type="EMBL" id="MCU6723906.1"/>
    </source>
</evidence>
<feature type="transmembrane region" description="Helical" evidence="1">
    <location>
        <begin position="36"/>
        <end position="56"/>
    </location>
</feature>
<comment type="caution">
    <text evidence="2">The sequence shown here is derived from an EMBL/GenBank/DDBJ whole genome shotgun (WGS) entry which is preliminary data.</text>
</comment>
<dbReference type="RefSeq" id="WP_262653088.1">
    <property type="nucleotide sequence ID" value="NZ_JAOQKE010000001.1"/>
</dbReference>
<dbReference type="EMBL" id="JAOQKE010000001">
    <property type="protein sequence ID" value="MCU6723906.1"/>
    <property type="molecule type" value="Genomic_DNA"/>
</dbReference>
<name>A0ABT2SHR3_9FIRM</name>
<sequence>MGRRHIDGNIIDPNEPSTGNILELMNDPVLTHKGNWTAWLGALIISIFNAFSILYADEIFRWNLAFQIRDTDGAEPSDWEIAGRYVSWIILILVALIIYIMGLN</sequence>
<feature type="transmembrane region" description="Helical" evidence="1">
    <location>
        <begin position="85"/>
        <end position="103"/>
    </location>
</feature>
<evidence type="ECO:0000256" key="1">
    <source>
        <dbReference type="SAM" id="Phobius"/>
    </source>
</evidence>
<keyword evidence="3" id="KW-1185">Reference proteome</keyword>
<gene>
    <name evidence="2" type="ORF">OCV47_00810</name>
</gene>
<accession>A0ABT2SHR3</accession>
<keyword evidence="1" id="KW-0472">Membrane</keyword>
<reference evidence="2 3" key="1">
    <citation type="journal article" date="2021" name="ISME Commun">
        <title>Automated analysis of genomic sequences facilitates high-throughput and comprehensive description of bacteria.</title>
        <authorList>
            <person name="Hitch T.C.A."/>
        </authorList>
    </citation>
    <scope>NUCLEOTIDE SEQUENCE [LARGE SCALE GENOMIC DNA]</scope>
    <source>
        <strain evidence="2 3">Sanger_29</strain>
    </source>
</reference>
<protein>
    <submittedName>
        <fullName evidence="2">Uncharacterized protein</fullName>
    </submittedName>
</protein>
<evidence type="ECO:0000313" key="3">
    <source>
        <dbReference type="Proteomes" id="UP001652338"/>
    </source>
</evidence>
<proteinExistence type="predicted"/>
<keyword evidence="1" id="KW-0812">Transmembrane</keyword>